<keyword evidence="4" id="KW-0547">Nucleotide-binding</keyword>
<dbReference type="InterPro" id="IPR050905">
    <property type="entry name" value="Plant_NBS-LRR"/>
</dbReference>
<evidence type="ECO:0000256" key="6">
    <source>
        <dbReference type="ARBA" id="ARBA00022840"/>
    </source>
</evidence>
<dbReference type="Gene3D" id="3.40.50.300">
    <property type="entry name" value="P-loop containing nucleotide triphosphate hydrolases"/>
    <property type="match status" value="1"/>
</dbReference>
<keyword evidence="6" id="KW-0067">ATP-binding</keyword>
<dbReference type="SUPFAM" id="SSF52058">
    <property type="entry name" value="L domain-like"/>
    <property type="match status" value="1"/>
</dbReference>
<dbReference type="FunFam" id="3.40.50.300:FF:001091">
    <property type="entry name" value="Probable disease resistance protein At1g61300"/>
    <property type="match status" value="1"/>
</dbReference>
<dbReference type="InterPro" id="IPR027417">
    <property type="entry name" value="P-loop_NTPase"/>
</dbReference>
<dbReference type="InterPro" id="IPR042197">
    <property type="entry name" value="Apaf_helical"/>
</dbReference>
<evidence type="ECO:0000259" key="7">
    <source>
        <dbReference type="Pfam" id="PF00931"/>
    </source>
</evidence>
<reference evidence="10 11" key="1">
    <citation type="journal article" date="2021" name="Commun. Biol.">
        <title>The genome of Shorea leprosula (Dipterocarpaceae) highlights the ecological relevance of drought in aseasonal tropical rainforests.</title>
        <authorList>
            <person name="Ng K.K.S."/>
            <person name="Kobayashi M.J."/>
            <person name="Fawcett J.A."/>
            <person name="Hatakeyama M."/>
            <person name="Paape T."/>
            <person name="Ng C.H."/>
            <person name="Ang C.C."/>
            <person name="Tnah L.H."/>
            <person name="Lee C.T."/>
            <person name="Nishiyama T."/>
            <person name="Sese J."/>
            <person name="O'Brien M.J."/>
            <person name="Copetti D."/>
            <person name="Mohd Noor M.I."/>
            <person name="Ong R.C."/>
            <person name="Putra M."/>
            <person name="Sireger I.Z."/>
            <person name="Indrioko S."/>
            <person name="Kosugi Y."/>
            <person name="Izuno A."/>
            <person name="Isagi Y."/>
            <person name="Lee S.L."/>
            <person name="Shimizu K.K."/>
        </authorList>
    </citation>
    <scope>NUCLEOTIDE SEQUENCE [LARGE SCALE GENOMIC DNA]</scope>
    <source>
        <strain evidence="10">214</strain>
    </source>
</reference>
<evidence type="ECO:0000313" key="11">
    <source>
        <dbReference type="Proteomes" id="UP001054252"/>
    </source>
</evidence>
<evidence type="ECO:0000256" key="2">
    <source>
        <dbReference type="ARBA" id="ARBA00022614"/>
    </source>
</evidence>
<dbReference type="InterPro" id="IPR001611">
    <property type="entry name" value="Leu-rich_rpt"/>
</dbReference>
<keyword evidence="2" id="KW-0433">Leucine-rich repeat</keyword>
<evidence type="ECO:0000256" key="4">
    <source>
        <dbReference type="ARBA" id="ARBA00022741"/>
    </source>
</evidence>
<feature type="domain" description="Disease resistance protein At4g27190-like leucine-rich repeats" evidence="8">
    <location>
        <begin position="840"/>
        <end position="951"/>
    </location>
</feature>
<dbReference type="Pfam" id="PF23559">
    <property type="entry name" value="WHD_DRP"/>
    <property type="match status" value="1"/>
</dbReference>
<dbReference type="FunFam" id="1.10.10.10:FF:000322">
    <property type="entry name" value="Probable disease resistance protein At1g63360"/>
    <property type="match status" value="1"/>
</dbReference>
<dbReference type="Gene3D" id="1.10.10.10">
    <property type="entry name" value="Winged helix-like DNA-binding domain superfamily/Winged helix DNA-binding domain"/>
    <property type="match status" value="1"/>
</dbReference>
<comment type="caution">
    <text evidence="10">The sequence shown here is derived from an EMBL/GenBank/DDBJ whole genome shotgun (WGS) entry which is preliminary data.</text>
</comment>
<name>A0AAV5L5L8_9ROSI</name>
<accession>A0AAV5L5L8</accession>
<dbReference type="InterPro" id="IPR036388">
    <property type="entry name" value="WH-like_DNA-bd_sf"/>
</dbReference>
<dbReference type="Proteomes" id="UP001054252">
    <property type="component" value="Unassembled WGS sequence"/>
</dbReference>
<dbReference type="Gene3D" id="1.10.8.430">
    <property type="entry name" value="Helical domain of apoptotic protease-activating factors"/>
    <property type="match status" value="1"/>
</dbReference>
<evidence type="ECO:0000259" key="9">
    <source>
        <dbReference type="Pfam" id="PF23559"/>
    </source>
</evidence>
<dbReference type="InterPro" id="IPR003591">
    <property type="entry name" value="Leu-rich_rpt_typical-subtyp"/>
</dbReference>
<dbReference type="Pfam" id="PF13855">
    <property type="entry name" value="LRR_8"/>
    <property type="match status" value="1"/>
</dbReference>
<evidence type="ECO:0000259" key="8">
    <source>
        <dbReference type="Pfam" id="PF23247"/>
    </source>
</evidence>
<organism evidence="10 11">
    <name type="scientific">Rubroshorea leprosula</name>
    <dbReference type="NCBI Taxonomy" id="152421"/>
    <lineage>
        <taxon>Eukaryota</taxon>
        <taxon>Viridiplantae</taxon>
        <taxon>Streptophyta</taxon>
        <taxon>Embryophyta</taxon>
        <taxon>Tracheophyta</taxon>
        <taxon>Spermatophyta</taxon>
        <taxon>Magnoliopsida</taxon>
        <taxon>eudicotyledons</taxon>
        <taxon>Gunneridae</taxon>
        <taxon>Pentapetalae</taxon>
        <taxon>rosids</taxon>
        <taxon>malvids</taxon>
        <taxon>Malvales</taxon>
        <taxon>Dipterocarpaceae</taxon>
        <taxon>Rubroshorea</taxon>
    </lineage>
</organism>
<dbReference type="SUPFAM" id="SSF52540">
    <property type="entry name" value="P-loop containing nucleoside triphosphate hydrolases"/>
    <property type="match status" value="1"/>
</dbReference>
<dbReference type="InterPro" id="IPR032675">
    <property type="entry name" value="LRR_dom_sf"/>
</dbReference>
<keyword evidence="11" id="KW-1185">Reference proteome</keyword>
<sequence length="1036" mass="117555">MENFVGPIIQIVKYVGGPIVRYLKYQIKFNSHLEQFNVRKQGLCSRKRDIESRLNTELHFGKVAKEEVQTWLKDAENFIARHEVQDEVNSRGCLSCCCQVKILEERARELKEIYDRGDNFTNECLVKDDPSIPLMELPTTELQGREDVKAAILACLKGDEVTKLGVWGMGGVGKTTIMKHVHNELLKEGKFKKVIWVTVSQTFDIYKLQEQIACSLNEHLPENQNTITRGATLSQMLVEHKPYLLILDDVWSTFKLEDVGIPKPLVSDGCKLVLTTRSQEVARTMDYKIIKVKTLSEGEALKLFKDKVGDTVLSDQGCIKGALEATLKRIVDECNGLPLAIVTVASSLKGVSEPRLWSAALNQLKDCKRNIAGTDDDDAFGVLKFSYDRLKSSKIQHCFLCCALYPEDYNIPIDSIIDFWIDEGLIDEMETVLAMNNEGLDILRKLEDNCLLESNKDKCRKDCVRMHDLVRDMALQITRTSPRFMVEVGKALTKLPERGKWTEDLEKVSLMWNKIEEIPSSILTSKCTMLTTLLLSHNNLSTISESIFEHLLGLKILDLSYNEQLRSLPSSISNLVNLTTLLLKMTSLTEVPSLSKLGALKKLDLGRTRIKKVPKSLEMCTNLRYLSLRGYWGIFDDTTLFFFFGFPSGIRGFAPTNPDPTRVAHLEMVDERIVLRGEVIGALKTLEVIGILKKLEVFEGWFPTVHDWSIFLNCVHGQGDGLSRYHLRVGKKTRGFLFENYLKSIAFSGIDIVGETITLPPSVHGLLIECCDNLRSLNDFSSIKDATDLRRCEVVHCEGMECVFTSWINPLVQTVEELILSGLNKLEGLLEAEVIAMSPPPPPGTFSSLKSIELYSCGKIKRLIPSEKLLGYLQSLELIEINKCEELEEIIALDPEEEAGDIIKKLNLPKLKYLRLRSLLALKSICSGRAVMVCDSLEYIEIWGCEGLRRIPVYLPLSNKAQPSRPPSLKEISAIPREWWELLEWDHPNAKDVLQSVLRPMHEFEDYTLLESEQSEWEDYSLCDSEQLEWEDYPED</sequence>
<dbReference type="InterPro" id="IPR057135">
    <property type="entry name" value="At4g27190-like_LRR"/>
</dbReference>
<dbReference type="AlphaFoldDB" id="A0AAV5L5L8"/>
<feature type="domain" description="NB-ARC" evidence="7">
    <location>
        <begin position="147"/>
        <end position="310"/>
    </location>
</feature>
<evidence type="ECO:0000256" key="1">
    <source>
        <dbReference type="ARBA" id="ARBA00008894"/>
    </source>
</evidence>
<dbReference type="SMART" id="SM00369">
    <property type="entry name" value="LRR_TYP"/>
    <property type="match status" value="3"/>
</dbReference>
<dbReference type="PRINTS" id="PR00364">
    <property type="entry name" value="DISEASERSIST"/>
</dbReference>
<dbReference type="GO" id="GO:0006952">
    <property type="term" value="P:defense response"/>
    <property type="evidence" value="ECO:0007669"/>
    <property type="project" value="UniProtKB-KW"/>
</dbReference>
<dbReference type="PANTHER" id="PTHR33463:SF217">
    <property type="entry name" value="DISEASE RESISTANCE PROTEIN RPS2-LIKE"/>
    <property type="match status" value="1"/>
</dbReference>
<evidence type="ECO:0000313" key="10">
    <source>
        <dbReference type="EMBL" id="GKV32563.1"/>
    </source>
</evidence>
<dbReference type="InterPro" id="IPR058922">
    <property type="entry name" value="WHD_DRP"/>
</dbReference>
<protein>
    <submittedName>
        <fullName evidence="10">Uncharacterized protein</fullName>
    </submittedName>
</protein>
<keyword evidence="3" id="KW-0677">Repeat</keyword>
<evidence type="ECO:0000256" key="5">
    <source>
        <dbReference type="ARBA" id="ARBA00022821"/>
    </source>
</evidence>
<keyword evidence="5" id="KW-0611">Plant defense</keyword>
<dbReference type="PANTHER" id="PTHR33463">
    <property type="entry name" value="NB-ARC DOMAIN-CONTAINING PROTEIN-RELATED"/>
    <property type="match status" value="1"/>
</dbReference>
<dbReference type="PROSITE" id="PS51450">
    <property type="entry name" value="LRR"/>
    <property type="match status" value="1"/>
</dbReference>
<dbReference type="Pfam" id="PF23247">
    <property type="entry name" value="LRR_RPS2"/>
    <property type="match status" value="1"/>
</dbReference>
<dbReference type="EMBL" id="BPVZ01000096">
    <property type="protein sequence ID" value="GKV32563.1"/>
    <property type="molecule type" value="Genomic_DNA"/>
</dbReference>
<dbReference type="Pfam" id="PF00931">
    <property type="entry name" value="NB-ARC"/>
    <property type="match status" value="1"/>
</dbReference>
<feature type="domain" description="Disease resistance protein winged helix" evidence="9">
    <location>
        <begin position="404"/>
        <end position="474"/>
    </location>
</feature>
<dbReference type="GO" id="GO:0043531">
    <property type="term" value="F:ADP binding"/>
    <property type="evidence" value="ECO:0007669"/>
    <property type="project" value="InterPro"/>
</dbReference>
<dbReference type="InterPro" id="IPR002182">
    <property type="entry name" value="NB-ARC"/>
</dbReference>
<dbReference type="Gene3D" id="3.80.10.10">
    <property type="entry name" value="Ribonuclease Inhibitor"/>
    <property type="match status" value="2"/>
</dbReference>
<comment type="similarity">
    <text evidence="1">Belongs to the disease resistance NB-LRR family.</text>
</comment>
<proteinExistence type="inferred from homology"/>
<dbReference type="GO" id="GO:0005524">
    <property type="term" value="F:ATP binding"/>
    <property type="evidence" value="ECO:0007669"/>
    <property type="project" value="UniProtKB-KW"/>
</dbReference>
<gene>
    <name evidence="10" type="ORF">SLEP1_g41159</name>
</gene>
<evidence type="ECO:0000256" key="3">
    <source>
        <dbReference type="ARBA" id="ARBA00022737"/>
    </source>
</evidence>